<organism evidence="1 2">
    <name type="scientific">Actinoplanes ianthinogenes</name>
    <dbReference type="NCBI Taxonomy" id="122358"/>
    <lineage>
        <taxon>Bacteria</taxon>
        <taxon>Bacillati</taxon>
        <taxon>Actinomycetota</taxon>
        <taxon>Actinomycetes</taxon>
        <taxon>Micromonosporales</taxon>
        <taxon>Micromonosporaceae</taxon>
        <taxon>Actinoplanes</taxon>
    </lineage>
</organism>
<protein>
    <submittedName>
        <fullName evidence="1">Uncharacterized protein</fullName>
    </submittedName>
</protein>
<evidence type="ECO:0000313" key="1">
    <source>
        <dbReference type="EMBL" id="BCJ42248.1"/>
    </source>
</evidence>
<dbReference type="Proteomes" id="UP000676967">
    <property type="component" value="Chromosome"/>
</dbReference>
<dbReference type="EMBL" id="AP023356">
    <property type="protein sequence ID" value="BCJ42248.1"/>
    <property type="molecule type" value="Genomic_DNA"/>
</dbReference>
<keyword evidence="2" id="KW-1185">Reference proteome</keyword>
<accession>A0ABM7LSK7</accession>
<evidence type="ECO:0000313" key="2">
    <source>
        <dbReference type="Proteomes" id="UP000676967"/>
    </source>
</evidence>
<gene>
    <name evidence="1" type="ORF">Aiant_29050</name>
</gene>
<reference evidence="1 2" key="1">
    <citation type="submission" date="2020-08" db="EMBL/GenBank/DDBJ databases">
        <title>Whole genome shotgun sequence of Actinoplanes ianthinogenes NBRC 13996.</title>
        <authorList>
            <person name="Komaki H."/>
            <person name="Tamura T."/>
        </authorList>
    </citation>
    <scope>NUCLEOTIDE SEQUENCE [LARGE SCALE GENOMIC DNA]</scope>
    <source>
        <strain evidence="1 2">NBRC 13996</strain>
    </source>
</reference>
<name>A0ABM7LSK7_9ACTN</name>
<sequence>MPARVLGLVVTALFGRWIGPWVPAGGRGAGRSGVGRGVAGGERTRTTRVAVWGGPQRRGPMPRDYESYRKGILKRAGGIAAAGVV</sequence>
<proteinExistence type="predicted"/>